<feature type="transmembrane region" description="Helical" evidence="10">
    <location>
        <begin position="119"/>
        <end position="138"/>
    </location>
</feature>
<dbReference type="PATRIC" id="fig|1594731.3.peg.289"/>
<dbReference type="KEGG" id="wca:WEOB_312"/>
<evidence type="ECO:0000256" key="8">
    <source>
        <dbReference type="ARBA" id="ARBA00023136"/>
    </source>
</evidence>
<dbReference type="PANTHER" id="PTHR23517">
    <property type="entry name" value="RESISTANCE PROTEIN MDTM, PUTATIVE-RELATED-RELATED"/>
    <property type="match status" value="1"/>
</dbReference>
<dbReference type="AlphaFoldDB" id="A0A0H5BX08"/>
<dbReference type="GO" id="GO:0071916">
    <property type="term" value="F:dipeptide transmembrane transporter activity"/>
    <property type="evidence" value="ECO:0007669"/>
    <property type="project" value="UniProtKB-ARBA"/>
</dbReference>
<keyword evidence="5" id="KW-0571">Peptide transport</keyword>
<evidence type="ECO:0000256" key="1">
    <source>
        <dbReference type="ARBA" id="ARBA00004651"/>
    </source>
</evidence>
<dbReference type="Proteomes" id="UP000242753">
    <property type="component" value="Chromosome I"/>
</dbReference>
<feature type="transmembrane region" description="Helical" evidence="10">
    <location>
        <begin position="188"/>
        <end position="211"/>
    </location>
</feature>
<comment type="similarity">
    <text evidence="9">Belongs to the major facilitator superfamily. Proton-dependent oligopeptide transporter (POT/PTR) (TC 2.A.17) family.</text>
</comment>
<evidence type="ECO:0000256" key="2">
    <source>
        <dbReference type="ARBA" id="ARBA00022448"/>
    </source>
</evidence>
<reference evidence="12" key="1">
    <citation type="submission" date="2015-01" db="EMBL/GenBank/DDBJ databases">
        <authorList>
            <person name="Manzano-Marin A."/>
            <person name="Manzano-Marin A."/>
        </authorList>
    </citation>
    <scope>NUCLEOTIDE SEQUENCE [LARGE SCALE GENOMIC DNA]</scope>
    <source>
        <strain evidence="12">obscurior</strain>
    </source>
</reference>
<dbReference type="GO" id="GO:0015031">
    <property type="term" value="P:protein transport"/>
    <property type="evidence" value="ECO:0007669"/>
    <property type="project" value="UniProtKB-KW"/>
</dbReference>
<dbReference type="FunFam" id="1.20.1250.20:FF:000017">
    <property type="entry name" value="Dipeptide and tripeptide permease A"/>
    <property type="match status" value="1"/>
</dbReference>
<comment type="subcellular location">
    <subcellularLocation>
        <location evidence="1">Cell membrane</location>
        <topology evidence="1">Multi-pass membrane protein</topology>
    </subcellularLocation>
    <subcellularLocation>
        <location evidence="9">Membrane</location>
        <topology evidence="9">Multi-pass membrane protein</topology>
    </subcellularLocation>
</comment>
<dbReference type="GO" id="GO:0015333">
    <property type="term" value="F:peptide:proton symporter activity"/>
    <property type="evidence" value="ECO:0007669"/>
    <property type="project" value="UniProtKB-ARBA"/>
</dbReference>
<feature type="transmembrane region" description="Helical" evidence="10">
    <location>
        <begin position="159"/>
        <end position="182"/>
    </location>
</feature>
<feature type="transmembrane region" description="Helical" evidence="10">
    <location>
        <begin position="422"/>
        <end position="447"/>
    </location>
</feature>
<evidence type="ECO:0000256" key="7">
    <source>
        <dbReference type="ARBA" id="ARBA00022989"/>
    </source>
</evidence>
<evidence type="ECO:0000313" key="12">
    <source>
        <dbReference type="Proteomes" id="UP000242753"/>
    </source>
</evidence>
<dbReference type="GO" id="GO:0042937">
    <property type="term" value="F:tripeptide transmembrane transporter activity"/>
    <property type="evidence" value="ECO:0007669"/>
    <property type="project" value="UniProtKB-ARBA"/>
</dbReference>
<feature type="transmembrane region" description="Helical" evidence="10">
    <location>
        <begin position="282"/>
        <end position="299"/>
    </location>
</feature>
<dbReference type="Gene3D" id="1.20.1250.20">
    <property type="entry name" value="MFS general substrate transporter like domains"/>
    <property type="match status" value="1"/>
</dbReference>
<dbReference type="Pfam" id="PF00854">
    <property type="entry name" value="PTR2"/>
    <property type="match status" value="1"/>
</dbReference>
<keyword evidence="3" id="KW-1003">Cell membrane</keyword>
<dbReference type="GO" id="GO:0035443">
    <property type="term" value="P:tripeptide transmembrane transport"/>
    <property type="evidence" value="ECO:0007669"/>
    <property type="project" value="UniProtKB-ARBA"/>
</dbReference>
<evidence type="ECO:0000256" key="3">
    <source>
        <dbReference type="ARBA" id="ARBA00022475"/>
    </source>
</evidence>
<feature type="transmembrane region" description="Helical" evidence="10">
    <location>
        <begin position="390"/>
        <end position="410"/>
    </location>
</feature>
<feature type="transmembrane region" description="Helical" evidence="10">
    <location>
        <begin position="253"/>
        <end position="270"/>
    </location>
</feature>
<evidence type="ECO:0000256" key="6">
    <source>
        <dbReference type="ARBA" id="ARBA00022927"/>
    </source>
</evidence>
<feature type="transmembrane region" description="Helical" evidence="10">
    <location>
        <begin position="97"/>
        <end position="113"/>
    </location>
</feature>
<keyword evidence="6" id="KW-0653">Protein transport</keyword>
<evidence type="ECO:0000256" key="10">
    <source>
        <dbReference type="SAM" id="Phobius"/>
    </source>
</evidence>
<dbReference type="InterPro" id="IPR005279">
    <property type="entry name" value="Dipep/tripep_permease"/>
</dbReference>
<dbReference type="EMBL" id="LN774881">
    <property type="protein sequence ID" value="CEN32248.1"/>
    <property type="molecule type" value="Genomic_DNA"/>
</dbReference>
<organism evidence="11 12">
    <name type="scientific">Candidatus Westeberhardia cardiocondylae</name>
    <dbReference type="NCBI Taxonomy" id="1594731"/>
    <lineage>
        <taxon>Bacteria</taxon>
        <taxon>Pseudomonadati</taxon>
        <taxon>Pseudomonadota</taxon>
        <taxon>Gammaproteobacteria</taxon>
        <taxon>Enterobacterales</taxon>
        <taxon>Enterobacteriaceae</taxon>
        <taxon>ant endosymbionts</taxon>
        <taxon>Candidatus Westeberhardia</taxon>
    </lineage>
</organism>
<protein>
    <submittedName>
        <fullName evidence="11">Dipeptide and tripeptide permease A</fullName>
    </submittedName>
</protein>
<dbReference type="NCBIfam" id="NF007137">
    <property type="entry name" value="PRK09584.1"/>
    <property type="match status" value="1"/>
</dbReference>
<keyword evidence="4 9" id="KW-0812">Transmembrane</keyword>
<evidence type="ECO:0000313" key="11">
    <source>
        <dbReference type="EMBL" id="CEN32248.1"/>
    </source>
</evidence>
<dbReference type="PROSITE" id="PS01022">
    <property type="entry name" value="PTR2_1"/>
    <property type="match status" value="1"/>
</dbReference>
<gene>
    <name evidence="11" type="primary">dtpA</name>
    <name evidence="11" type="ORF">WEOB_312</name>
</gene>
<dbReference type="NCBIfam" id="TIGR00924">
    <property type="entry name" value="yjdL_sub1_fam"/>
    <property type="match status" value="1"/>
</dbReference>
<sequence length="504" mass="57089">MTIKQKKNYKKLVQKNIKFKKNTFKQPKLFYLIFSIEIWERFGYYGLQSIFVIYLVKILGLSESSSITLFSSFNALVCGFVSIGGWLGDKILGTKRVIILGTIVLITGYSIIACSEHKIYSVYLGMATIAIGSGLFKANPSALLSTCYNKEDPKLDSAFTMYYMAINIGSFISMLFTPWIAIRYGWNIAFSLSVIGMIITLLNFISFYNIMKKYGSKPDFIKLKLNTLLAVISGIILLIPLSCWLLYHQNIARIFLILITIIIFTILIYETIKLYGISRKRMLAALIMMLEAIVFFVLYNQTPTSLNFFAIHNVETKLFGIYFEPEQYQALNPLWIIIMSPILAKFYNKTGNRFPIPFKFAVGMAFCSMSFLILSLGIKLTNDSNIVSIYWLILSYALQSIGELMISGLGMSMIAKLVPRRLTGFVMGAWFLTTATSAIIAGFVANLSVIPNNLNDPKISLILYSQVFMKIGIYSGIISIFMLLFARKVIQLLKTKKLNNQYTK</sequence>
<keyword evidence="12" id="KW-1185">Reference proteome</keyword>
<evidence type="ECO:0000256" key="5">
    <source>
        <dbReference type="ARBA" id="ARBA00022856"/>
    </source>
</evidence>
<keyword evidence="8 10" id="KW-0472">Membrane</keyword>
<dbReference type="PANTHER" id="PTHR23517:SF15">
    <property type="entry name" value="PROTON-DEPENDENT OLIGOPEPTIDE FAMILY TRANSPORT PROTEIN"/>
    <property type="match status" value="1"/>
</dbReference>
<dbReference type="InterPro" id="IPR018456">
    <property type="entry name" value="PTR2_symporter_CS"/>
</dbReference>
<evidence type="ECO:0000256" key="9">
    <source>
        <dbReference type="RuleBase" id="RU003755"/>
    </source>
</evidence>
<keyword evidence="2 9" id="KW-0813">Transport</keyword>
<dbReference type="SUPFAM" id="SSF103473">
    <property type="entry name" value="MFS general substrate transporter"/>
    <property type="match status" value="1"/>
</dbReference>
<feature type="transmembrane region" description="Helical" evidence="10">
    <location>
        <begin position="467"/>
        <end position="486"/>
    </location>
</feature>
<dbReference type="CDD" id="cd17346">
    <property type="entry name" value="MFS_DtpA_like"/>
    <property type="match status" value="1"/>
</dbReference>
<feature type="transmembrane region" description="Helical" evidence="10">
    <location>
        <begin position="360"/>
        <end position="378"/>
    </location>
</feature>
<accession>A0A0H5BX08</accession>
<feature type="transmembrane region" description="Helical" evidence="10">
    <location>
        <begin position="223"/>
        <end position="247"/>
    </location>
</feature>
<dbReference type="PROSITE" id="PS01023">
    <property type="entry name" value="PTR2_2"/>
    <property type="match status" value="1"/>
</dbReference>
<keyword evidence="7 10" id="KW-1133">Transmembrane helix</keyword>
<name>A0A0H5BX08_9ENTR</name>
<feature type="transmembrane region" description="Helical" evidence="10">
    <location>
        <begin position="67"/>
        <end position="88"/>
    </location>
</feature>
<dbReference type="InterPro" id="IPR050171">
    <property type="entry name" value="MFS_Transporters"/>
</dbReference>
<dbReference type="InterPro" id="IPR000109">
    <property type="entry name" value="POT_fam"/>
</dbReference>
<evidence type="ECO:0000256" key="4">
    <source>
        <dbReference type="ARBA" id="ARBA00022692"/>
    </source>
</evidence>
<dbReference type="GO" id="GO:0005886">
    <property type="term" value="C:plasma membrane"/>
    <property type="evidence" value="ECO:0007669"/>
    <property type="project" value="UniProtKB-SubCell"/>
</dbReference>
<dbReference type="InterPro" id="IPR036259">
    <property type="entry name" value="MFS_trans_sf"/>
</dbReference>
<proteinExistence type="inferred from homology"/>